<keyword evidence="1" id="KW-1133">Transmembrane helix</keyword>
<proteinExistence type="predicted"/>
<dbReference type="EMBL" id="SPQU01000083">
    <property type="protein sequence ID" value="TFV27782.1"/>
    <property type="molecule type" value="Genomic_DNA"/>
</dbReference>
<evidence type="ECO:0000313" key="5">
    <source>
        <dbReference type="Proteomes" id="UP000298225"/>
    </source>
</evidence>
<accession>A0A4Y9NI18</accession>
<dbReference type="AlphaFoldDB" id="A0A4Y9NI18"/>
<keyword evidence="5" id="KW-1185">Reference proteome</keyword>
<keyword evidence="1" id="KW-0472">Membrane</keyword>
<keyword evidence="1" id="KW-0812">Transmembrane</keyword>
<dbReference type="EMBL" id="SPQS01000073">
    <property type="protein sequence ID" value="TFV66908.1"/>
    <property type="molecule type" value="Genomic_DNA"/>
</dbReference>
<protein>
    <submittedName>
        <fullName evidence="3">Uncharacterized protein</fullName>
    </submittedName>
</protein>
<reference evidence="3 4" key="2">
    <citation type="submission" date="2019-03" db="EMBL/GenBank/DDBJ databases">
        <title>Bradyrhizobium strains diversity.</title>
        <authorList>
            <person name="Urquiaga M.C.O."/>
            <person name="Hungria M."/>
            <person name="Delamuta J.R.M."/>
            <person name="Klepa M.S."/>
        </authorList>
    </citation>
    <scope>NUCLEOTIDE SEQUENCE [LARGE SCALE GENOMIC DNA]</scope>
    <source>
        <strain evidence="3 4">CNPSo 3426</strain>
    </source>
</reference>
<evidence type="ECO:0000313" key="2">
    <source>
        <dbReference type="EMBL" id="TFV27782.1"/>
    </source>
</evidence>
<comment type="caution">
    <text evidence="3">The sequence shown here is derived from an EMBL/GenBank/DDBJ whole genome shotgun (WGS) entry which is preliminary data.</text>
</comment>
<reference evidence="2 5" key="1">
    <citation type="submission" date="2019-03" db="EMBL/GenBank/DDBJ databases">
        <title>Bradyrhizobium strains diversity isolated from Chamaecrista fasciculata.</title>
        <authorList>
            <person name="Urquiaga M.C.O."/>
            <person name="Hungria M."/>
            <person name="Delamuta J.R.M."/>
        </authorList>
    </citation>
    <scope>NUCLEOTIDE SEQUENCE [LARGE SCALE GENOMIC DNA]</scope>
    <source>
        <strain evidence="2 5">CNPSo 3424</strain>
    </source>
</reference>
<dbReference type="Proteomes" id="UP000298225">
    <property type="component" value="Unassembled WGS sequence"/>
</dbReference>
<gene>
    <name evidence="3" type="ORF">E4K64_39025</name>
    <name evidence="2" type="ORF">E4K66_39480</name>
</gene>
<evidence type="ECO:0000256" key="1">
    <source>
        <dbReference type="SAM" id="Phobius"/>
    </source>
</evidence>
<sequence>MLGLHLKARTSILPPLHGVLGRFATRCDFERCVMLLYIFTVIMIESWLDFWLAQRLAPACCPRWGTSLGDTMGE</sequence>
<dbReference type="OrthoDB" id="9896083at2"/>
<organism evidence="3 4">
    <name type="scientific">Bradyrhizobium frederickii</name>
    <dbReference type="NCBI Taxonomy" id="2560054"/>
    <lineage>
        <taxon>Bacteria</taxon>
        <taxon>Pseudomonadati</taxon>
        <taxon>Pseudomonadota</taxon>
        <taxon>Alphaproteobacteria</taxon>
        <taxon>Hyphomicrobiales</taxon>
        <taxon>Nitrobacteraceae</taxon>
        <taxon>Bradyrhizobium</taxon>
    </lineage>
</organism>
<dbReference type="Proteomes" id="UP000297700">
    <property type="component" value="Unassembled WGS sequence"/>
</dbReference>
<evidence type="ECO:0000313" key="3">
    <source>
        <dbReference type="EMBL" id="TFV66908.1"/>
    </source>
</evidence>
<accession>A0A4Y9KT52</accession>
<evidence type="ECO:0000313" key="4">
    <source>
        <dbReference type="Proteomes" id="UP000297700"/>
    </source>
</evidence>
<name>A0A4Y9NI18_9BRAD</name>
<feature type="transmembrane region" description="Helical" evidence="1">
    <location>
        <begin position="32"/>
        <end position="53"/>
    </location>
</feature>